<dbReference type="EMBL" id="FUGD01000118">
    <property type="protein sequence ID" value="SJM38042.1"/>
    <property type="molecule type" value="Genomic_DNA"/>
</dbReference>
<keyword evidence="1" id="KW-0732">Signal</keyword>
<organism evidence="2 3">
    <name type="scientific">Psychrobacter pasteurii</name>
    <dbReference type="NCBI Taxonomy" id="1945520"/>
    <lineage>
        <taxon>Bacteria</taxon>
        <taxon>Pseudomonadati</taxon>
        <taxon>Pseudomonadota</taxon>
        <taxon>Gammaproteobacteria</taxon>
        <taxon>Moraxellales</taxon>
        <taxon>Moraxellaceae</taxon>
        <taxon>Psychrobacter</taxon>
    </lineage>
</organism>
<keyword evidence="3" id="KW-1185">Reference proteome</keyword>
<dbReference type="OrthoDB" id="8607029at2"/>
<evidence type="ECO:0000313" key="3">
    <source>
        <dbReference type="Proteomes" id="UP000188169"/>
    </source>
</evidence>
<proteinExistence type="predicted"/>
<evidence type="ECO:0000256" key="1">
    <source>
        <dbReference type="SAM" id="SignalP"/>
    </source>
</evidence>
<evidence type="ECO:0008006" key="4">
    <source>
        <dbReference type="Google" id="ProtNLM"/>
    </source>
</evidence>
<dbReference type="RefSeq" id="WP_077449408.1">
    <property type="nucleotide sequence ID" value="NZ_FUGD01000118.1"/>
</dbReference>
<dbReference type="AlphaFoldDB" id="A0A1R4EHS1"/>
<feature type="signal peptide" evidence="1">
    <location>
        <begin position="1"/>
        <end position="20"/>
    </location>
</feature>
<dbReference type="Proteomes" id="UP000188169">
    <property type="component" value="Unassembled WGS sequence"/>
</dbReference>
<accession>A0A1R4EHS1</accession>
<reference evidence="3" key="1">
    <citation type="submission" date="2017-02" db="EMBL/GenBank/DDBJ databases">
        <authorList>
            <person name="Mornico D."/>
        </authorList>
    </citation>
    <scope>NUCLEOTIDE SEQUENCE [LARGE SCALE GENOMIC DNA]</scope>
</reference>
<name>A0A1R4EHS1_9GAMM</name>
<evidence type="ECO:0000313" key="2">
    <source>
        <dbReference type="EMBL" id="SJM38042.1"/>
    </source>
</evidence>
<feature type="chain" id="PRO_5012210147" description="Lipoprotein" evidence="1">
    <location>
        <begin position="21"/>
        <end position="128"/>
    </location>
</feature>
<protein>
    <recommendedName>
        <fullName evidence="4">Lipoprotein</fullName>
    </recommendedName>
</protein>
<dbReference type="PROSITE" id="PS51257">
    <property type="entry name" value="PROKAR_LIPOPROTEIN"/>
    <property type="match status" value="1"/>
</dbReference>
<gene>
    <name evidence="2" type="ORF">A1019T_02030</name>
</gene>
<sequence length="128" mass="13604">MKKFLAVSALMTSLALTGCATTGTGTDAGNAVGTATNMGMSIFKTAVDAQCRSELEKQNAWRIARVAMNSEQEEVAKTKICGCVSEQAPQQVTVVDMTNAAIDPQYRAQLVTKVVAKSLQTCYASFTK</sequence>